<dbReference type="SUPFAM" id="SSF55729">
    <property type="entry name" value="Acyl-CoA N-acyltransferases (Nat)"/>
    <property type="match status" value="1"/>
</dbReference>
<dbReference type="Gene3D" id="3.40.630.30">
    <property type="match status" value="1"/>
</dbReference>
<evidence type="ECO:0000259" key="1">
    <source>
        <dbReference type="PROSITE" id="PS51186"/>
    </source>
</evidence>
<organism evidence="2 3">
    <name type="scientific">Planococcus kocurii</name>
    <dbReference type="NCBI Taxonomy" id="1374"/>
    <lineage>
        <taxon>Bacteria</taxon>
        <taxon>Bacillati</taxon>
        <taxon>Bacillota</taxon>
        <taxon>Bacilli</taxon>
        <taxon>Bacillales</taxon>
        <taxon>Caryophanaceae</taxon>
        <taxon>Planococcus</taxon>
    </lineage>
</organism>
<feature type="domain" description="N-acetyltransferase" evidence="1">
    <location>
        <begin position="15"/>
        <end position="176"/>
    </location>
</feature>
<dbReference type="Proteomes" id="UP000065533">
    <property type="component" value="Chromosome"/>
</dbReference>
<dbReference type="InterPro" id="IPR000182">
    <property type="entry name" value="GNAT_dom"/>
</dbReference>
<proteinExistence type="predicted"/>
<dbReference type="PANTHER" id="PTHR43441:SF12">
    <property type="entry name" value="RIBOSOMAL N-ACETYLTRANSFERASE YDAF-RELATED"/>
    <property type="match status" value="1"/>
</dbReference>
<sequence>MFVHKIDEELSLKLQELRDAERIFALTDASRDYLREWLPWLDFTTELQDTKDFIKSGSRNFVEGKSLGAVIIYKGEIVGIGGFNNINHANKTAYIGYWLGQEYQGNGIMTRVAKALTDYALTELKLNKVEIRVAAENHKSRSIPERLGYTQEGTIRQAEWLYDHYVDHVVYGMLSDAHNGTSTK</sequence>
<evidence type="ECO:0000313" key="3">
    <source>
        <dbReference type="Proteomes" id="UP000065533"/>
    </source>
</evidence>
<dbReference type="InterPro" id="IPR016181">
    <property type="entry name" value="Acyl_CoA_acyltransferase"/>
</dbReference>
<reference evidence="2" key="1">
    <citation type="submission" date="2016-01" db="EMBL/GenBank/DDBJ databases">
        <title>Complete genome of Planococcus kocurri type strain.</title>
        <authorList>
            <person name="See-Too W.S."/>
        </authorList>
    </citation>
    <scope>NUCLEOTIDE SEQUENCE [LARGE SCALE GENOMIC DNA]</scope>
    <source>
        <strain evidence="2">ATCC 43650</strain>
    </source>
</reference>
<dbReference type="PANTHER" id="PTHR43441">
    <property type="entry name" value="RIBOSOMAL-PROTEIN-SERINE ACETYLTRANSFERASE"/>
    <property type="match status" value="1"/>
</dbReference>
<name>A0ABM5WZ76_9BACL</name>
<accession>A0ABM5WZ76</accession>
<gene>
    <name evidence="2" type="ORF">AUO94_13955</name>
</gene>
<dbReference type="RefSeq" id="WP_058386308.1">
    <property type="nucleotide sequence ID" value="NZ_CP013661.2"/>
</dbReference>
<keyword evidence="3" id="KW-1185">Reference proteome</keyword>
<dbReference type="InterPro" id="IPR051908">
    <property type="entry name" value="Ribosomal_N-acetyltransferase"/>
</dbReference>
<dbReference type="CDD" id="cd04301">
    <property type="entry name" value="NAT_SF"/>
    <property type="match status" value="1"/>
</dbReference>
<dbReference type="PROSITE" id="PS51186">
    <property type="entry name" value="GNAT"/>
    <property type="match status" value="1"/>
</dbReference>
<dbReference type="EMBL" id="CP013661">
    <property type="protein sequence ID" value="ALS79661.1"/>
    <property type="molecule type" value="Genomic_DNA"/>
</dbReference>
<evidence type="ECO:0000313" key="2">
    <source>
        <dbReference type="EMBL" id="ALS79661.1"/>
    </source>
</evidence>
<protein>
    <submittedName>
        <fullName evidence="2">Alanine acetyltransferase</fullName>
    </submittedName>
</protein>
<dbReference type="Pfam" id="PF13302">
    <property type="entry name" value="Acetyltransf_3"/>
    <property type="match status" value="1"/>
</dbReference>